<organism evidence="2 3">
    <name type="scientific">Gossypium barbadense</name>
    <name type="common">Sea Island cotton</name>
    <name type="synonym">Hibiscus barbadensis</name>
    <dbReference type="NCBI Taxonomy" id="3634"/>
    <lineage>
        <taxon>Eukaryota</taxon>
        <taxon>Viridiplantae</taxon>
        <taxon>Streptophyta</taxon>
        <taxon>Embryophyta</taxon>
        <taxon>Tracheophyta</taxon>
        <taxon>Spermatophyta</taxon>
        <taxon>Magnoliopsida</taxon>
        <taxon>eudicotyledons</taxon>
        <taxon>Gunneridae</taxon>
        <taxon>Pentapetalae</taxon>
        <taxon>rosids</taxon>
        <taxon>malvids</taxon>
        <taxon>Malvales</taxon>
        <taxon>Malvaceae</taxon>
        <taxon>Malvoideae</taxon>
        <taxon>Gossypium</taxon>
    </lineage>
</organism>
<proteinExistence type="predicted"/>
<reference evidence="2 3" key="1">
    <citation type="submission" date="2015-01" db="EMBL/GenBank/DDBJ databases">
        <title>Genome of allotetraploid Gossypium barbadense reveals genomic plasticity and fiber elongation in cotton evolution.</title>
        <authorList>
            <person name="Chen X."/>
            <person name="Liu X."/>
            <person name="Zhao B."/>
            <person name="Zheng H."/>
            <person name="Hu Y."/>
            <person name="Lu G."/>
            <person name="Yang C."/>
            <person name="Chen J."/>
            <person name="Shan C."/>
            <person name="Zhang L."/>
            <person name="Zhou Y."/>
            <person name="Wang L."/>
            <person name="Guo W."/>
            <person name="Bai Y."/>
            <person name="Ruan J."/>
            <person name="Shangguan X."/>
            <person name="Mao Y."/>
            <person name="Jiang J."/>
            <person name="Zhu Y."/>
            <person name="Lei J."/>
            <person name="Kang H."/>
            <person name="Chen S."/>
            <person name="He X."/>
            <person name="Wang R."/>
            <person name="Wang Y."/>
            <person name="Chen J."/>
            <person name="Wang L."/>
            <person name="Yu S."/>
            <person name="Wang B."/>
            <person name="Wei J."/>
            <person name="Song S."/>
            <person name="Lu X."/>
            <person name="Gao Z."/>
            <person name="Gu W."/>
            <person name="Deng X."/>
            <person name="Ma D."/>
            <person name="Wang S."/>
            <person name="Liang W."/>
            <person name="Fang L."/>
            <person name="Cai C."/>
            <person name="Zhu X."/>
            <person name="Zhou B."/>
            <person name="Zhang Y."/>
            <person name="Chen Z."/>
            <person name="Xu S."/>
            <person name="Zhu R."/>
            <person name="Wang S."/>
            <person name="Zhang T."/>
            <person name="Zhao G."/>
        </authorList>
    </citation>
    <scope>NUCLEOTIDE SEQUENCE [LARGE SCALE GENOMIC DNA]</scope>
    <source>
        <strain evidence="3">cv. Xinhai21</strain>
        <tissue evidence="2">Leaf</tissue>
    </source>
</reference>
<feature type="region of interest" description="Disordered" evidence="1">
    <location>
        <begin position="70"/>
        <end position="89"/>
    </location>
</feature>
<dbReference type="AlphaFoldDB" id="A0A2P5WTP2"/>
<evidence type="ECO:0000313" key="2">
    <source>
        <dbReference type="EMBL" id="PPR94456.1"/>
    </source>
</evidence>
<evidence type="ECO:0000256" key="1">
    <source>
        <dbReference type="SAM" id="MobiDB-lite"/>
    </source>
</evidence>
<protein>
    <submittedName>
        <fullName evidence="2">Uncharacterized protein</fullName>
    </submittedName>
</protein>
<name>A0A2P5WTP2_GOSBA</name>
<dbReference type="Proteomes" id="UP000239757">
    <property type="component" value="Unassembled WGS sequence"/>
</dbReference>
<dbReference type="EMBL" id="KZ666517">
    <property type="protein sequence ID" value="PPR94456.1"/>
    <property type="molecule type" value="Genomic_DNA"/>
</dbReference>
<gene>
    <name evidence="2" type="ORF">GOBAR_AA26214</name>
</gene>
<evidence type="ECO:0000313" key="3">
    <source>
        <dbReference type="Proteomes" id="UP000239757"/>
    </source>
</evidence>
<sequence>MAVGELDRKNTGVGIENYGHARDKARFCFFDTGVRHARAVKPWIIIHERATLIWTGEKPTTLGTAVQYGRVPHTPKTHEHGTVSGHDLN</sequence>
<accession>A0A2P5WTP2</accession>